<feature type="transmembrane region" description="Helical" evidence="5">
    <location>
        <begin position="235"/>
        <end position="252"/>
    </location>
</feature>
<dbReference type="Pfam" id="PF04932">
    <property type="entry name" value="Wzy_C"/>
    <property type="match status" value="1"/>
</dbReference>
<feature type="transmembrane region" description="Helical" evidence="5">
    <location>
        <begin position="121"/>
        <end position="144"/>
    </location>
</feature>
<protein>
    <submittedName>
        <fullName evidence="7">Polymerase</fullName>
    </submittedName>
</protein>
<dbReference type="Proteomes" id="UP000028547">
    <property type="component" value="Unassembled WGS sequence"/>
</dbReference>
<name>A0A084SYT8_9BACT</name>
<comment type="caution">
    <text evidence="7">The sequence shown here is derived from an EMBL/GenBank/DDBJ whole genome shotgun (WGS) entry which is preliminary data.</text>
</comment>
<feature type="transmembrane region" description="Helical" evidence="5">
    <location>
        <begin position="197"/>
        <end position="229"/>
    </location>
</feature>
<comment type="subcellular location">
    <subcellularLocation>
        <location evidence="1">Membrane</location>
        <topology evidence="1">Multi-pass membrane protein</topology>
    </subcellularLocation>
</comment>
<dbReference type="GO" id="GO:0016020">
    <property type="term" value="C:membrane"/>
    <property type="evidence" value="ECO:0007669"/>
    <property type="project" value="UniProtKB-SubCell"/>
</dbReference>
<feature type="transmembrane region" description="Helical" evidence="5">
    <location>
        <begin position="95"/>
        <end position="114"/>
    </location>
</feature>
<keyword evidence="3 5" id="KW-1133">Transmembrane helix</keyword>
<accession>A0A084SYT8</accession>
<evidence type="ECO:0000256" key="5">
    <source>
        <dbReference type="SAM" id="Phobius"/>
    </source>
</evidence>
<evidence type="ECO:0000313" key="7">
    <source>
        <dbReference type="EMBL" id="KFA93623.1"/>
    </source>
</evidence>
<evidence type="ECO:0000256" key="1">
    <source>
        <dbReference type="ARBA" id="ARBA00004141"/>
    </source>
</evidence>
<dbReference type="InterPro" id="IPR051533">
    <property type="entry name" value="WaaL-like"/>
</dbReference>
<feature type="transmembrane region" description="Helical" evidence="5">
    <location>
        <begin position="169"/>
        <end position="185"/>
    </location>
</feature>
<evidence type="ECO:0000256" key="3">
    <source>
        <dbReference type="ARBA" id="ARBA00022989"/>
    </source>
</evidence>
<evidence type="ECO:0000313" key="8">
    <source>
        <dbReference type="Proteomes" id="UP000028547"/>
    </source>
</evidence>
<organism evidence="7 8">
    <name type="scientific">Archangium violaceum Cb vi76</name>
    <dbReference type="NCBI Taxonomy" id="1406225"/>
    <lineage>
        <taxon>Bacteria</taxon>
        <taxon>Pseudomonadati</taxon>
        <taxon>Myxococcota</taxon>
        <taxon>Myxococcia</taxon>
        <taxon>Myxococcales</taxon>
        <taxon>Cystobacterineae</taxon>
        <taxon>Archangiaceae</taxon>
        <taxon>Archangium</taxon>
    </lineage>
</organism>
<dbReference type="PANTHER" id="PTHR37422">
    <property type="entry name" value="TEICHURONIC ACID BIOSYNTHESIS PROTEIN TUAE"/>
    <property type="match status" value="1"/>
</dbReference>
<sequence>MGLGDKAERRDVVSFYALTAFAALLYMVPQAWIPALAPLRLALLTSGLAAGFMALRRVGRAEPLYFDGLRGVALLCFAGLALASVMWSVNPEVSRFTAVELLKLTAIYLTLVNVVTTPRRLAVVCGALVVASMVTSQGVIHTYFTGTPETLVEGYRAHWVEVYADPNRSAMNLALVVPLAVAFLARKESGWLWRTACAVAIAMAVVAIVFTYSRGGFIGLAVAMALWAMREQRKLRSVLLGVALALGLVVFAPKSYWERNQTVATFHEDASAMGRVYAWQVTSRISLDKPLLGVGVGAFRYAWHLYAPPQATRAYVAHNVFLDVIGELGWLGLGLFLLFAGGATGGAFEASRNPRVGWLARGLAASMAGYLICQLFAGYILSAHLYVLFGLAACAQRIARAQEAEESSKVPEVKGRLVASWEGSNHAA</sequence>
<reference evidence="7 8" key="1">
    <citation type="submission" date="2014-07" db="EMBL/GenBank/DDBJ databases">
        <title>Draft Genome Sequence of Gephyronic Acid Producer, Cystobacter violaceus Strain Cb vi76.</title>
        <authorList>
            <person name="Stevens D.C."/>
            <person name="Young J."/>
            <person name="Carmichael R."/>
            <person name="Tan J."/>
            <person name="Taylor R.E."/>
        </authorList>
    </citation>
    <scope>NUCLEOTIDE SEQUENCE [LARGE SCALE GENOMIC DNA]</scope>
    <source>
        <strain evidence="7 8">Cb vi76</strain>
    </source>
</reference>
<gene>
    <name evidence="7" type="ORF">Q664_07595</name>
</gene>
<dbReference type="RefSeq" id="WP_043391501.1">
    <property type="nucleotide sequence ID" value="NZ_JPMI01000045.1"/>
</dbReference>
<keyword evidence="4 5" id="KW-0472">Membrane</keyword>
<feature type="transmembrane region" description="Helical" evidence="5">
    <location>
        <begin position="12"/>
        <end position="33"/>
    </location>
</feature>
<evidence type="ECO:0000256" key="4">
    <source>
        <dbReference type="ARBA" id="ARBA00023136"/>
    </source>
</evidence>
<evidence type="ECO:0000256" key="2">
    <source>
        <dbReference type="ARBA" id="ARBA00022692"/>
    </source>
</evidence>
<evidence type="ECO:0000259" key="6">
    <source>
        <dbReference type="Pfam" id="PF04932"/>
    </source>
</evidence>
<dbReference type="AlphaFoldDB" id="A0A084SYT8"/>
<feature type="transmembrane region" description="Helical" evidence="5">
    <location>
        <begin position="39"/>
        <end position="59"/>
    </location>
</feature>
<dbReference type="EMBL" id="JPMI01000045">
    <property type="protein sequence ID" value="KFA93623.1"/>
    <property type="molecule type" value="Genomic_DNA"/>
</dbReference>
<keyword evidence="2 5" id="KW-0812">Transmembrane</keyword>
<feature type="transmembrane region" description="Helical" evidence="5">
    <location>
        <begin position="71"/>
        <end position="89"/>
    </location>
</feature>
<feature type="transmembrane region" description="Helical" evidence="5">
    <location>
        <begin position="368"/>
        <end position="392"/>
    </location>
</feature>
<feature type="domain" description="O-antigen ligase-related" evidence="6">
    <location>
        <begin position="200"/>
        <end position="337"/>
    </location>
</feature>
<feature type="transmembrane region" description="Helical" evidence="5">
    <location>
        <begin position="328"/>
        <end position="348"/>
    </location>
</feature>
<proteinExistence type="predicted"/>
<dbReference type="InterPro" id="IPR007016">
    <property type="entry name" value="O-antigen_ligase-rel_domated"/>
</dbReference>
<dbReference type="PANTHER" id="PTHR37422:SF13">
    <property type="entry name" value="LIPOPOLYSACCHARIDE BIOSYNTHESIS PROTEIN PA4999-RELATED"/>
    <property type="match status" value="1"/>
</dbReference>